<accession>A0A150PRM9</accession>
<sequence>MNVKQFLEATGMNIHQLSQEVGVAYSTLHPHVRKGKKLGEATARKLEAWSKGRMKAAEILELSAPVDSRRRA</sequence>
<organism evidence="1 2">
    <name type="scientific">Sorangium cellulosum</name>
    <name type="common">Polyangium cellulosum</name>
    <dbReference type="NCBI Taxonomy" id="56"/>
    <lineage>
        <taxon>Bacteria</taxon>
        <taxon>Pseudomonadati</taxon>
        <taxon>Myxococcota</taxon>
        <taxon>Polyangia</taxon>
        <taxon>Polyangiales</taxon>
        <taxon>Polyangiaceae</taxon>
        <taxon>Sorangium</taxon>
    </lineage>
</organism>
<comment type="caution">
    <text evidence="1">The sequence shown here is derived from an EMBL/GenBank/DDBJ whole genome shotgun (WGS) entry which is preliminary data.</text>
</comment>
<reference evidence="1 2" key="1">
    <citation type="submission" date="2014-02" db="EMBL/GenBank/DDBJ databases">
        <title>The small core and large imbalanced accessory genome model reveals a collaborative survival strategy of Sorangium cellulosum strains in nature.</title>
        <authorList>
            <person name="Han K."/>
            <person name="Peng R."/>
            <person name="Blom J."/>
            <person name="Li Y.-Z."/>
        </authorList>
    </citation>
    <scope>NUCLEOTIDE SEQUENCE [LARGE SCALE GENOMIC DNA]</scope>
    <source>
        <strain evidence="1 2">So0157-25</strain>
    </source>
</reference>
<dbReference type="AlphaFoldDB" id="A0A150PRM9"/>
<name>A0A150PRM9_SORCE</name>
<dbReference type="Proteomes" id="UP000075420">
    <property type="component" value="Unassembled WGS sequence"/>
</dbReference>
<evidence type="ECO:0000313" key="1">
    <source>
        <dbReference type="EMBL" id="KYF58330.1"/>
    </source>
</evidence>
<proteinExistence type="predicted"/>
<protein>
    <recommendedName>
        <fullName evidence="3">HTH cro/C1-type domain-containing protein</fullName>
    </recommendedName>
</protein>
<evidence type="ECO:0008006" key="3">
    <source>
        <dbReference type="Google" id="ProtNLM"/>
    </source>
</evidence>
<gene>
    <name evidence="1" type="ORF">BE08_36925</name>
</gene>
<dbReference type="EMBL" id="JELY01000733">
    <property type="protein sequence ID" value="KYF58330.1"/>
    <property type="molecule type" value="Genomic_DNA"/>
</dbReference>
<evidence type="ECO:0000313" key="2">
    <source>
        <dbReference type="Proteomes" id="UP000075420"/>
    </source>
</evidence>